<dbReference type="PROSITE" id="PS50005">
    <property type="entry name" value="TPR"/>
    <property type="match status" value="2"/>
</dbReference>
<feature type="repeat" description="TPR" evidence="5">
    <location>
        <begin position="149"/>
        <end position="182"/>
    </location>
</feature>
<keyword evidence="3" id="KW-0201">Cytochrome c-type biogenesis</keyword>
<dbReference type="InterPro" id="IPR051263">
    <property type="entry name" value="C-type_cytochrome_biogenesis"/>
</dbReference>
<keyword evidence="6" id="KW-0472">Membrane</keyword>
<evidence type="ECO:0000256" key="3">
    <source>
        <dbReference type="ARBA" id="ARBA00022748"/>
    </source>
</evidence>
<dbReference type="InterPro" id="IPR017560">
    <property type="entry name" value="Cyt_c_biogenesis_CcmI"/>
</dbReference>
<name>A0A4R5LSM4_9GAMM</name>
<dbReference type="Pfam" id="PF23892">
    <property type="entry name" value="Ig_CycH"/>
    <property type="match status" value="1"/>
</dbReference>
<dbReference type="GO" id="GO:0017004">
    <property type="term" value="P:cytochrome complex assembly"/>
    <property type="evidence" value="ECO:0007669"/>
    <property type="project" value="UniProtKB-KW"/>
</dbReference>
<evidence type="ECO:0000256" key="2">
    <source>
        <dbReference type="ARBA" id="ARBA00022737"/>
    </source>
</evidence>
<dbReference type="Proteomes" id="UP000295554">
    <property type="component" value="Unassembled WGS sequence"/>
</dbReference>
<dbReference type="InterPro" id="IPR056412">
    <property type="entry name" value="Ig_CycH"/>
</dbReference>
<dbReference type="AlphaFoldDB" id="A0A4R5LSM4"/>
<reference evidence="9 10" key="1">
    <citation type="submission" date="2019-03" db="EMBL/GenBank/DDBJ databases">
        <title>Seongchinamella monodicae gen. nov., sp. nov., a novel member of the Gammaproteobacteria isolated from a tidal mudflat of beach.</title>
        <authorList>
            <person name="Yang H.G."/>
            <person name="Kang J.W."/>
            <person name="Lee S.D."/>
        </authorList>
    </citation>
    <scope>NUCLEOTIDE SEQUENCE [LARGE SCALE GENOMIC DNA]</scope>
    <source>
        <strain evidence="9 10">GH4-78</strain>
    </source>
</reference>
<feature type="domain" description="Cytochrome c-type biogenesis protein H TPR" evidence="8">
    <location>
        <begin position="117"/>
        <end position="255"/>
    </location>
</feature>
<protein>
    <submittedName>
        <fullName evidence="9">C-type cytochrome biogenesis protein CcmI</fullName>
    </submittedName>
</protein>
<feature type="domain" description="Cytochrome c-type biogenesis protein H Ig-like" evidence="7">
    <location>
        <begin position="296"/>
        <end position="399"/>
    </location>
</feature>
<keyword evidence="4 5" id="KW-0802">TPR repeat</keyword>
<keyword evidence="6" id="KW-1133">Transmembrane helix</keyword>
<feature type="transmembrane region" description="Helical" evidence="6">
    <location>
        <begin position="87"/>
        <end position="107"/>
    </location>
</feature>
<dbReference type="InterPro" id="IPR056413">
    <property type="entry name" value="TPR_CcmH_CycH"/>
</dbReference>
<evidence type="ECO:0000259" key="7">
    <source>
        <dbReference type="Pfam" id="PF23892"/>
    </source>
</evidence>
<dbReference type="InterPro" id="IPR019734">
    <property type="entry name" value="TPR_rpt"/>
</dbReference>
<keyword evidence="6" id="KW-0812">Transmembrane</keyword>
<dbReference type="EMBL" id="SMSE01000002">
    <property type="protein sequence ID" value="TDG13901.1"/>
    <property type="molecule type" value="Genomic_DNA"/>
</dbReference>
<accession>A0A4R5LSM4</accession>
<dbReference type="NCBIfam" id="TIGR03142">
    <property type="entry name" value="cytochro_ccmI"/>
    <property type="match status" value="1"/>
</dbReference>
<evidence type="ECO:0000256" key="1">
    <source>
        <dbReference type="ARBA" id="ARBA00004196"/>
    </source>
</evidence>
<dbReference type="GO" id="GO:0005886">
    <property type="term" value="C:plasma membrane"/>
    <property type="evidence" value="ECO:0007669"/>
    <property type="project" value="TreeGrafter"/>
</dbReference>
<dbReference type="SMART" id="SM00028">
    <property type="entry name" value="TPR"/>
    <property type="match status" value="2"/>
</dbReference>
<comment type="caution">
    <text evidence="9">The sequence shown here is derived from an EMBL/GenBank/DDBJ whole genome shotgun (WGS) entry which is preliminary data.</text>
</comment>
<dbReference type="SUPFAM" id="SSF48452">
    <property type="entry name" value="TPR-like"/>
    <property type="match status" value="1"/>
</dbReference>
<evidence type="ECO:0000256" key="6">
    <source>
        <dbReference type="SAM" id="Phobius"/>
    </source>
</evidence>
<evidence type="ECO:0000259" key="8">
    <source>
        <dbReference type="Pfam" id="PF23914"/>
    </source>
</evidence>
<dbReference type="RefSeq" id="WP_133212326.1">
    <property type="nucleotide sequence ID" value="NZ_SMSE01000002.1"/>
</dbReference>
<proteinExistence type="predicted"/>
<evidence type="ECO:0000256" key="5">
    <source>
        <dbReference type="PROSITE-ProRule" id="PRU00339"/>
    </source>
</evidence>
<organism evidence="9 10">
    <name type="scientific">Seongchinamella unica</name>
    <dbReference type="NCBI Taxonomy" id="2547392"/>
    <lineage>
        <taxon>Bacteria</taxon>
        <taxon>Pseudomonadati</taxon>
        <taxon>Pseudomonadota</taxon>
        <taxon>Gammaproteobacteria</taxon>
        <taxon>Cellvibrionales</taxon>
        <taxon>Halieaceae</taxon>
        <taxon>Seongchinamella</taxon>
    </lineage>
</organism>
<sequence>MTLLIIACIALLLFSALFYLKPLSRHDGVSEQDLAEANLAWYRQRQLELDREGDEALAEDARLRLLEDEQGSPAATDAPTTVSRSGFPAWILLPVIALFAVVLYYRLGAAPDVMIARQLQSLNDDSTPDEMQALMLAIEERARQRPDNLHYVAMLGRYYMGLQDYSRAADAYDELTSVAPEDAAALAYAAQARYLAAGRQLDDSARMRAEQALAIDPHQRTALGLLGMASYEQGQYRAAIEYWQRLVAMEPPGSETRQMISGIIATAREKLGEGAATASAVSAPAAEPAATGAGVTVSVSLPEGGTVAPGDTVFVLARNADSGSRMPIAVQRLRGADLPVTLRLDDSQSMAGQKLSETPAVVVIVQVSPSGQPGAANSSWLGEAGPLVPGESVEPVEIVLSPTAES</sequence>
<feature type="repeat" description="TPR" evidence="5">
    <location>
        <begin position="220"/>
        <end position="253"/>
    </location>
</feature>
<evidence type="ECO:0000313" key="10">
    <source>
        <dbReference type="Proteomes" id="UP000295554"/>
    </source>
</evidence>
<dbReference type="Gene3D" id="1.25.40.10">
    <property type="entry name" value="Tetratricopeptide repeat domain"/>
    <property type="match status" value="1"/>
</dbReference>
<evidence type="ECO:0000256" key="4">
    <source>
        <dbReference type="ARBA" id="ARBA00022803"/>
    </source>
</evidence>
<gene>
    <name evidence="9" type="primary">ccmI</name>
    <name evidence="9" type="ORF">E2F43_10405</name>
</gene>
<dbReference type="InterPro" id="IPR011990">
    <property type="entry name" value="TPR-like_helical_dom_sf"/>
</dbReference>
<evidence type="ECO:0000313" key="9">
    <source>
        <dbReference type="EMBL" id="TDG13901.1"/>
    </source>
</evidence>
<keyword evidence="2" id="KW-0677">Repeat</keyword>
<keyword evidence="10" id="KW-1185">Reference proteome</keyword>
<dbReference type="GO" id="GO:0030313">
    <property type="term" value="C:cell envelope"/>
    <property type="evidence" value="ECO:0007669"/>
    <property type="project" value="UniProtKB-SubCell"/>
</dbReference>
<dbReference type="OrthoDB" id="9776053at2"/>
<dbReference type="PANTHER" id="PTHR47870:SF4">
    <property type="entry name" value="CYTOCHROME C-TYPE BIOGENESIS PROTEIN CYCH"/>
    <property type="match status" value="1"/>
</dbReference>
<dbReference type="Pfam" id="PF23914">
    <property type="entry name" value="TPR_CcmH_CycH"/>
    <property type="match status" value="1"/>
</dbReference>
<dbReference type="PANTHER" id="PTHR47870">
    <property type="entry name" value="CYTOCHROME C-TYPE BIOGENESIS PROTEIN CCMH"/>
    <property type="match status" value="1"/>
</dbReference>
<comment type="subcellular location">
    <subcellularLocation>
        <location evidence="1">Cell envelope</location>
    </subcellularLocation>
</comment>